<name>A0A9P4WBT0_CURKU</name>
<evidence type="ECO:0000313" key="7">
    <source>
        <dbReference type="EMBL" id="KAF3008425.1"/>
    </source>
</evidence>
<evidence type="ECO:0000256" key="3">
    <source>
        <dbReference type="ARBA" id="ARBA00022989"/>
    </source>
</evidence>
<evidence type="ECO:0000256" key="6">
    <source>
        <dbReference type="SAM" id="Phobius"/>
    </source>
</evidence>
<comment type="subcellular location">
    <subcellularLocation>
        <location evidence="1">Membrane</location>
        <topology evidence="1">Multi-pass membrane protein</topology>
    </subcellularLocation>
</comment>
<evidence type="ECO:0000256" key="1">
    <source>
        <dbReference type="ARBA" id="ARBA00004141"/>
    </source>
</evidence>
<organism evidence="7 8">
    <name type="scientific">Curvularia kusanoi</name>
    <name type="common">Cochliobolus kusanoi</name>
    <dbReference type="NCBI Taxonomy" id="90978"/>
    <lineage>
        <taxon>Eukaryota</taxon>
        <taxon>Fungi</taxon>
        <taxon>Dikarya</taxon>
        <taxon>Ascomycota</taxon>
        <taxon>Pezizomycotina</taxon>
        <taxon>Dothideomycetes</taxon>
        <taxon>Pleosporomycetidae</taxon>
        <taxon>Pleosporales</taxon>
        <taxon>Pleosporineae</taxon>
        <taxon>Pleosporaceae</taxon>
        <taxon>Curvularia</taxon>
    </lineage>
</organism>
<keyword evidence="3 6" id="KW-1133">Transmembrane helix</keyword>
<feature type="transmembrane region" description="Helical" evidence="6">
    <location>
        <begin position="208"/>
        <end position="230"/>
    </location>
</feature>
<feature type="region of interest" description="Disordered" evidence="5">
    <location>
        <begin position="1"/>
        <end position="27"/>
    </location>
</feature>
<reference evidence="7" key="1">
    <citation type="submission" date="2019-04" db="EMBL/GenBank/DDBJ databases">
        <title>Sequencing of skin fungus with MAO and IRED activity.</title>
        <authorList>
            <person name="Marsaioli A.J."/>
            <person name="Bonatto J.M.C."/>
            <person name="Reis Junior O."/>
        </authorList>
    </citation>
    <scope>NUCLEOTIDE SEQUENCE</scope>
    <source>
        <strain evidence="7">30M1</strain>
    </source>
</reference>
<keyword evidence="4 6" id="KW-0472">Membrane</keyword>
<sequence length="282" mass="31718">MPASNIKGGHDEWWQSPSPPPGKNGEYLSMAGSTKAYEEHAKSVIGHISHIYERRYDSYTRPKRLWIHEEEDSPVRVWTKDLEGDVQDSSSSCLRDMLMNCTQPPSEGKLSRRIIILERMTRRLLDSTVFAFNTKDSGVDPSVELQDHITFELSASGQRASWKLLENRLATLEAACTDHMDEFAQRAVMEEKSAAIRQARSAGQLTKIATIIVPCTFVASIFSMGGSFAAGEKNLYVYWVISVPITIVLLLWVLHEDIDGGIRGGVKDGIRAVKERIYRSMR</sequence>
<accession>A0A9P4WBT0</accession>
<evidence type="ECO:0000313" key="8">
    <source>
        <dbReference type="Proteomes" id="UP000801428"/>
    </source>
</evidence>
<evidence type="ECO:0000256" key="5">
    <source>
        <dbReference type="SAM" id="MobiDB-lite"/>
    </source>
</evidence>
<dbReference type="OrthoDB" id="5428055at2759"/>
<evidence type="ECO:0000256" key="2">
    <source>
        <dbReference type="ARBA" id="ARBA00022692"/>
    </source>
</evidence>
<dbReference type="Proteomes" id="UP000801428">
    <property type="component" value="Unassembled WGS sequence"/>
</dbReference>
<comment type="caution">
    <text evidence="7">The sequence shown here is derived from an EMBL/GenBank/DDBJ whole genome shotgun (WGS) entry which is preliminary data.</text>
</comment>
<keyword evidence="2 6" id="KW-0812">Transmembrane</keyword>
<evidence type="ECO:0000256" key="4">
    <source>
        <dbReference type="ARBA" id="ARBA00023136"/>
    </source>
</evidence>
<dbReference type="AlphaFoldDB" id="A0A9P4WBT0"/>
<gene>
    <name evidence="7" type="ORF">E8E13_002398</name>
</gene>
<dbReference type="EMBL" id="SWKU01000003">
    <property type="protein sequence ID" value="KAF3008425.1"/>
    <property type="molecule type" value="Genomic_DNA"/>
</dbReference>
<dbReference type="SUPFAM" id="SSF144083">
    <property type="entry name" value="Magnesium transport protein CorA, transmembrane region"/>
    <property type="match status" value="1"/>
</dbReference>
<dbReference type="InterPro" id="IPR045863">
    <property type="entry name" value="CorA_TM1_TM2"/>
</dbReference>
<dbReference type="Gene3D" id="1.20.58.340">
    <property type="entry name" value="Magnesium transport protein CorA, transmembrane region"/>
    <property type="match status" value="1"/>
</dbReference>
<keyword evidence="8" id="KW-1185">Reference proteome</keyword>
<protein>
    <submittedName>
        <fullName evidence="7">Uncharacterized protein</fullName>
    </submittedName>
</protein>
<proteinExistence type="predicted"/>
<feature type="transmembrane region" description="Helical" evidence="6">
    <location>
        <begin position="236"/>
        <end position="254"/>
    </location>
</feature>
<dbReference type="GO" id="GO:0016020">
    <property type="term" value="C:membrane"/>
    <property type="evidence" value="ECO:0007669"/>
    <property type="project" value="UniProtKB-SubCell"/>
</dbReference>